<evidence type="ECO:0000256" key="14">
    <source>
        <dbReference type="ARBA" id="ARBA00038036"/>
    </source>
</evidence>
<dbReference type="CDD" id="cd24015">
    <property type="entry name" value="ASKHA_NBD_PanK-III"/>
    <property type="match status" value="1"/>
</dbReference>
<feature type="binding site" evidence="16">
    <location>
        <position position="178"/>
    </location>
    <ligand>
        <name>substrate</name>
    </ligand>
</feature>
<proteinExistence type="inferred from homology"/>
<comment type="similarity">
    <text evidence="14 16">Belongs to the type III pantothenate kinase family.</text>
</comment>
<keyword evidence="9 16" id="KW-0547">Nucleotide-binding</keyword>
<comment type="cofactor">
    <cofactor evidence="16">
        <name>NH4(+)</name>
        <dbReference type="ChEBI" id="CHEBI:28938"/>
    </cofactor>
    <cofactor evidence="16">
        <name>K(+)</name>
        <dbReference type="ChEBI" id="CHEBI:29103"/>
    </cofactor>
    <text evidence="16">A monovalent cation. Ammonium or potassium.</text>
</comment>
<evidence type="ECO:0000313" key="17">
    <source>
        <dbReference type="EMBL" id="RKG52365.1"/>
    </source>
</evidence>
<evidence type="ECO:0000256" key="3">
    <source>
        <dbReference type="ARBA" id="ARBA00004496"/>
    </source>
</evidence>
<dbReference type="GO" id="GO:0015937">
    <property type="term" value="P:coenzyme A biosynthetic process"/>
    <property type="evidence" value="ECO:0007669"/>
    <property type="project" value="UniProtKB-UniRule"/>
</dbReference>
<dbReference type="SUPFAM" id="SSF53067">
    <property type="entry name" value="Actin-like ATPase domain"/>
    <property type="match status" value="2"/>
</dbReference>
<dbReference type="EMBL" id="RAXZ01000011">
    <property type="protein sequence ID" value="RKG52365.1"/>
    <property type="molecule type" value="Genomic_DNA"/>
</dbReference>
<feature type="binding site" evidence="16">
    <location>
        <begin position="7"/>
        <end position="14"/>
    </location>
    <ligand>
        <name>ATP</name>
        <dbReference type="ChEBI" id="CHEBI:30616"/>
    </ligand>
</feature>
<comment type="cofactor">
    <cofactor evidence="2">
        <name>K(+)</name>
        <dbReference type="ChEBI" id="CHEBI:29103"/>
    </cofactor>
</comment>
<evidence type="ECO:0000256" key="9">
    <source>
        <dbReference type="ARBA" id="ARBA00022741"/>
    </source>
</evidence>
<comment type="subcellular location">
    <subcellularLocation>
        <location evidence="3 16">Cytoplasm</location>
    </subcellularLocation>
</comment>
<feature type="binding site" evidence="16">
    <location>
        <position position="127"/>
    </location>
    <ligand>
        <name>ATP</name>
        <dbReference type="ChEBI" id="CHEBI:30616"/>
    </ligand>
</feature>
<dbReference type="InterPro" id="IPR004619">
    <property type="entry name" value="Type_III_PanK"/>
</dbReference>
<accession>A0A3A8FZY1</accession>
<dbReference type="InterPro" id="IPR043129">
    <property type="entry name" value="ATPase_NBD"/>
</dbReference>
<evidence type="ECO:0000256" key="11">
    <source>
        <dbReference type="ARBA" id="ARBA00022840"/>
    </source>
</evidence>
<feature type="binding site" evidence="16">
    <location>
        <begin position="102"/>
        <end position="105"/>
    </location>
    <ligand>
        <name>substrate</name>
    </ligand>
</feature>
<evidence type="ECO:0000313" key="18">
    <source>
        <dbReference type="Proteomes" id="UP000281084"/>
    </source>
</evidence>
<sequence>MKSLWLDIGNTRLKYWITQNDQIIEHAAELHLQSPAELLLGLIQHFKNLNLQQVGISSVQDKKNNDRIQKILKFLNVPVTFAKVHAEFQGLRCAYEDTSKLGIDRWLQMLAVIDNPEQQYCVISCGTALTIDLSQGYQHLGGYILPNLYLQRDSLIQNTKGIKIPDASFDELSPGKNTIDAVHHGILLSLLSTIEKVLEKYPSQLILTGGDAALFAKYLSPYAPLIENDLLLKGLQHYLQHSTP</sequence>
<keyword evidence="10 16" id="KW-0418">Kinase</keyword>
<organism evidence="17 18">
    <name type="scientific">Acinetobacter cumulans</name>
    <dbReference type="NCBI Taxonomy" id="2136182"/>
    <lineage>
        <taxon>Bacteria</taxon>
        <taxon>Pseudomonadati</taxon>
        <taxon>Pseudomonadota</taxon>
        <taxon>Gammaproteobacteria</taxon>
        <taxon>Moraxellales</taxon>
        <taxon>Moraxellaceae</taxon>
        <taxon>Acinetobacter</taxon>
    </lineage>
</organism>
<dbReference type="RefSeq" id="WP_120367592.1">
    <property type="nucleotide sequence ID" value="NZ_RAXZ01000011.1"/>
</dbReference>
<feature type="active site" description="Proton acceptor" evidence="16">
    <location>
        <position position="104"/>
    </location>
</feature>
<dbReference type="GO" id="GO:0005524">
    <property type="term" value="F:ATP binding"/>
    <property type="evidence" value="ECO:0007669"/>
    <property type="project" value="UniProtKB-UniRule"/>
</dbReference>
<dbReference type="UniPathway" id="UPA00241">
    <property type="reaction ID" value="UER00352"/>
</dbReference>
<comment type="caution">
    <text evidence="17">The sequence shown here is derived from an EMBL/GenBank/DDBJ whole genome shotgun (WGS) entry which is preliminary data.</text>
</comment>
<evidence type="ECO:0000256" key="10">
    <source>
        <dbReference type="ARBA" id="ARBA00022777"/>
    </source>
</evidence>
<keyword evidence="8 16" id="KW-0808">Transferase</keyword>
<dbReference type="GO" id="GO:0004594">
    <property type="term" value="F:pantothenate kinase activity"/>
    <property type="evidence" value="ECO:0007669"/>
    <property type="project" value="UniProtKB-UniRule"/>
</dbReference>
<dbReference type="HAMAP" id="MF_01274">
    <property type="entry name" value="Pantothen_kinase_3"/>
    <property type="match status" value="1"/>
</dbReference>
<dbReference type="Gene3D" id="3.30.420.40">
    <property type="match status" value="2"/>
</dbReference>
<evidence type="ECO:0000256" key="8">
    <source>
        <dbReference type="ARBA" id="ARBA00022679"/>
    </source>
</evidence>
<dbReference type="GO" id="GO:0005737">
    <property type="term" value="C:cytoplasm"/>
    <property type="evidence" value="ECO:0007669"/>
    <property type="project" value="UniProtKB-SubCell"/>
</dbReference>
<comment type="pathway">
    <text evidence="4 16">Cofactor biosynthesis; coenzyme A biosynthesis; CoA from (R)-pantothenate: step 1/5.</text>
</comment>
<comment type="function">
    <text evidence="16">Catalyzes the phosphorylation of pantothenate (Pan), the first step in CoA biosynthesis.</text>
</comment>
<dbReference type="Pfam" id="PF03309">
    <property type="entry name" value="Pan_kinase"/>
    <property type="match status" value="1"/>
</dbReference>
<evidence type="ECO:0000256" key="16">
    <source>
        <dbReference type="HAMAP-Rule" id="MF_01274"/>
    </source>
</evidence>
<evidence type="ECO:0000256" key="7">
    <source>
        <dbReference type="ARBA" id="ARBA00022490"/>
    </source>
</evidence>
<keyword evidence="11 16" id="KW-0067">ATP-binding</keyword>
<evidence type="ECO:0000256" key="4">
    <source>
        <dbReference type="ARBA" id="ARBA00005225"/>
    </source>
</evidence>
<evidence type="ECO:0000256" key="5">
    <source>
        <dbReference type="ARBA" id="ARBA00011738"/>
    </source>
</evidence>
<comment type="catalytic activity">
    <reaction evidence="1 16">
        <text>(R)-pantothenate + ATP = (R)-4'-phosphopantothenate + ADP + H(+)</text>
        <dbReference type="Rhea" id="RHEA:16373"/>
        <dbReference type="ChEBI" id="CHEBI:10986"/>
        <dbReference type="ChEBI" id="CHEBI:15378"/>
        <dbReference type="ChEBI" id="CHEBI:29032"/>
        <dbReference type="ChEBI" id="CHEBI:30616"/>
        <dbReference type="ChEBI" id="CHEBI:456216"/>
        <dbReference type="EC" id="2.7.1.33"/>
    </reaction>
</comment>
<protein>
    <recommendedName>
        <fullName evidence="15 16">Type III pantothenate kinase</fullName>
        <ecNumber evidence="6 16">2.7.1.33</ecNumber>
    </recommendedName>
    <alternativeName>
        <fullName evidence="16">PanK-III</fullName>
    </alternativeName>
    <alternativeName>
        <fullName evidence="16">Pantothenic acid kinase</fullName>
    </alternativeName>
</protein>
<dbReference type="Proteomes" id="UP000281084">
    <property type="component" value="Unassembled WGS sequence"/>
</dbReference>
<keyword evidence="12 16" id="KW-0630">Potassium</keyword>
<comment type="subunit">
    <text evidence="5 16">Homodimer.</text>
</comment>
<evidence type="ECO:0000256" key="13">
    <source>
        <dbReference type="ARBA" id="ARBA00022993"/>
    </source>
</evidence>
<comment type="caution">
    <text evidence="16">Lacks conserved residue(s) required for the propagation of feature annotation.</text>
</comment>
<keyword evidence="13 16" id="KW-0173">Coenzyme A biosynthesis</keyword>
<evidence type="ECO:0000256" key="6">
    <source>
        <dbReference type="ARBA" id="ARBA00012102"/>
    </source>
</evidence>
<dbReference type="PANTHER" id="PTHR34265:SF1">
    <property type="entry name" value="TYPE III PANTOTHENATE KINASE"/>
    <property type="match status" value="1"/>
</dbReference>
<evidence type="ECO:0000256" key="15">
    <source>
        <dbReference type="ARBA" id="ARBA00040883"/>
    </source>
</evidence>
<dbReference type="AlphaFoldDB" id="A0A3A8FZY1"/>
<evidence type="ECO:0000256" key="2">
    <source>
        <dbReference type="ARBA" id="ARBA00001958"/>
    </source>
</evidence>
<name>A0A3A8FZY1_9GAMM</name>
<dbReference type="NCBIfam" id="TIGR00671">
    <property type="entry name" value="baf"/>
    <property type="match status" value="1"/>
</dbReference>
<feature type="binding site" evidence="16">
    <location>
        <position position="95"/>
    </location>
    <ligand>
        <name>substrate</name>
    </ligand>
</feature>
<dbReference type="EC" id="2.7.1.33" evidence="6 16"/>
<reference evidence="17 18" key="1">
    <citation type="submission" date="2018-09" db="EMBL/GenBank/DDBJ databases">
        <title>The draft genome of Acinetobacter spp. strains.</title>
        <authorList>
            <person name="Qin J."/>
            <person name="Feng Y."/>
            <person name="Zong Z."/>
        </authorList>
    </citation>
    <scope>NUCLEOTIDE SEQUENCE [LARGE SCALE GENOMIC DNA]</scope>
    <source>
        <strain evidence="17 18">WCHAc060002</strain>
    </source>
</reference>
<keyword evidence="7 16" id="KW-0963">Cytoplasm</keyword>
<gene>
    <name evidence="16" type="primary">coaX</name>
    <name evidence="17" type="ORF">D7V64_09855</name>
</gene>
<evidence type="ECO:0000256" key="12">
    <source>
        <dbReference type="ARBA" id="ARBA00022958"/>
    </source>
</evidence>
<evidence type="ECO:0000256" key="1">
    <source>
        <dbReference type="ARBA" id="ARBA00001206"/>
    </source>
</evidence>
<dbReference type="PANTHER" id="PTHR34265">
    <property type="entry name" value="TYPE III PANTOTHENATE KINASE"/>
    <property type="match status" value="1"/>
</dbReference>